<protein>
    <submittedName>
        <fullName evidence="2">Group II intron reverse transcriptase/maturase</fullName>
    </submittedName>
</protein>
<proteinExistence type="predicted"/>
<name>A0A8K1YU35_9FLOR</name>
<gene>
    <name evidence="2" type="primary">orf11</name>
</gene>
<evidence type="ECO:0000313" key="2">
    <source>
        <dbReference type="EMBL" id="UEQ11880.1"/>
    </source>
</evidence>
<feature type="domain" description="Group II intron maturase-specific" evidence="1">
    <location>
        <begin position="342"/>
        <end position="414"/>
    </location>
</feature>
<dbReference type="GO" id="GO:0003964">
    <property type="term" value="F:RNA-directed DNA polymerase activity"/>
    <property type="evidence" value="ECO:0007669"/>
    <property type="project" value="UniProtKB-KW"/>
</dbReference>
<keyword evidence="2" id="KW-0808">Transferase</keyword>
<dbReference type="InterPro" id="IPR013597">
    <property type="entry name" value="Mat_intron_G2"/>
</dbReference>
<accession>A0A8K1YU35</accession>
<sequence>MGKEILLNFDTIFWVVINWKKNYSYVTRLKSRIYKASIKKTCILMQKSHIKLVTSLSTKLIIVDQIISKNISWNNINDRDKLYIAYKYNNSIPLRKLDALQDLSLLKKQISYYLLLFILEPQWTAKLTFNTIGFVSLINPYQFSKLVEIQSAQSKIQQIYFLTLNCKDLVVKINNNYLIQKLNLQFALLFQAKNLIAPYILFHIIKNLCKADLLYNNYFQYILENCITMIIIYCLCVETSLIYKSNLCNQQKLFFNEFTMQIYYYGLQIIIGHSDNFQLYLWSTIFSQLVYCYTSHEVIIPCVKSKKFFMNSDFCGYSIRWNKHLRIMYFPNQLSQFTLLFKIKEIVLINKNSNSTNLTLMLNSLIEPWGNYFKYSHSIKVFILIDYLIYLKLLSWAFRKHPTWGKNQIKQKYFVVIINNFFYKKYTNWLFYTFYVEKQNKQKVFILKLTLLTHFFVFLH</sequence>
<keyword evidence="2" id="KW-0548">Nucleotidyltransferase</keyword>
<reference evidence="2" key="1">
    <citation type="submission" date="2019-03" db="EMBL/GenBank/DDBJ databases">
        <title>Phycologia Chloroplast and mitochondrial genomes of Kumanoa mahlacensis.</title>
        <authorList>
            <person name="Fang K."/>
        </authorList>
    </citation>
    <scope>NUCLEOTIDE SEQUENCE</scope>
    <source>
        <strain evidence="2">SAS-FKP1701</strain>
    </source>
</reference>
<geneLocation type="chloroplast" evidence="2"/>
<dbReference type="AlphaFoldDB" id="A0A8K1YU35"/>
<dbReference type="Pfam" id="PF08388">
    <property type="entry name" value="GIIM"/>
    <property type="match status" value="1"/>
</dbReference>
<keyword evidence="2" id="KW-0695">RNA-directed DNA polymerase</keyword>
<dbReference type="EMBL" id="MK641509">
    <property type="protein sequence ID" value="UEQ11880.1"/>
    <property type="molecule type" value="Genomic_DNA"/>
</dbReference>
<evidence type="ECO:0000259" key="1">
    <source>
        <dbReference type="Pfam" id="PF08388"/>
    </source>
</evidence>
<keyword evidence="2" id="KW-0934">Plastid</keyword>
<organism evidence="2">
    <name type="scientific">Kumanoa mahlacensis</name>
    <dbReference type="NCBI Taxonomy" id="1196387"/>
    <lineage>
        <taxon>Eukaryota</taxon>
        <taxon>Rhodophyta</taxon>
        <taxon>Florideophyceae</taxon>
        <taxon>Nemaliophycidae</taxon>
        <taxon>Batrachospermales</taxon>
        <taxon>Batrachospermaceae</taxon>
        <taxon>Kumanoa</taxon>
    </lineage>
</organism>
<keyword evidence="2" id="KW-0150">Chloroplast</keyword>